<feature type="region of interest" description="Disordered" evidence="1">
    <location>
        <begin position="16"/>
        <end position="43"/>
    </location>
</feature>
<feature type="compositionally biased region" description="Basic and acidic residues" evidence="1">
    <location>
        <begin position="518"/>
        <end position="531"/>
    </location>
</feature>
<sequence length="902" mass="97579">MASLEDIVTATKILSEDSDSIMGGSGSKSKENGVGTSDVREDGVGSAAAPAAAVVSEGVLQSGTVVESAFVGGSAVGCGSGDQEKDKSSVSYVTTSVSVNGSNSGDAVVGSEGKNKDGEGSFADNGEGMCADNVKLNGSGRDCLYLDVDGDPKGEEDVEKLGNQDDGFCPGDFVWGKIKSHPWWPGQVYDPEDASEFAMKCKQEGRLLVAFFGDGSCSWCLPTQLIPFVENFVEMSTRSSSKSFLNAVQSAVDEVGRLVELQMTCKCIPEEKKDALARPTVVNAGLKAGVLRPEVDIDRLSIHVYESAELIEKVRELAKAAPLCSALDIAVIRSWLSAFYCSKGSHQLPVYHDPLPIEGLEDKNKNVDEVSDDFSVPIEVPIMGPQDDDWLSSPTGGAVNSQGRSDNKIYHKRKQKSVAELMGEKKTIKPESGKRVTVKEGTDLEKPVSSQKRKKNNDGEAEGGGGASSTGKTGRKRKAEVSESAAITDEKVQVAHGVSEGPMSGKLKEINVADVENTDSKEESERVLSPRERKKSKYLSPPYTNLTWRTGNSSFRTESENEDDKSMKVAQAGNHTAEATGDKSCEQTLPNGQTEGVDISVDTNPQTTEDNKKMTFPASDVDAHVNELLSEIQLAALDPFYLSEKGSLDMVWAFVSALRSSTYLHGPDYKIFRKCTTGGKRKSLPSQLGNQQIDSMQKKVKSPEQSTPKALKAEGTPDTSKSKKTTEVFALPCLILEFTSGFPLPSKEDIVKLFSKFGSLNRKETKVVTDSHSVQIVYVKDSDAEAAFKSSLSQSPFGLENVNYRLQRSSAGSRSTRSHTKVSPPLKRAIEKRNSSHPADDLISDASIIRQKLEIMTAILENYHSKFSPKDKSNLKDEMKHLMEEVETISEKVRVMAENSSS</sequence>
<dbReference type="PROSITE" id="PS50812">
    <property type="entry name" value="PWWP"/>
    <property type="match status" value="1"/>
</dbReference>
<dbReference type="Gene3D" id="2.30.30.140">
    <property type="match status" value="1"/>
</dbReference>
<feature type="compositionally biased region" description="Polar residues" evidence="1">
    <location>
        <begin position="542"/>
        <end position="556"/>
    </location>
</feature>
<dbReference type="Proteomes" id="UP000504604">
    <property type="component" value="Linkage group LG13"/>
</dbReference>
<proteinExistence type="predicted"/>
<feature type="compositionally biased region" description="Polar residues" evidence="1">
    <location>
        <begin position="684"/>
        <end position="695"/>
    </location>
</feature>
<reference evidence="4 5" key="1">
    <citation type="submission" date="2025-04" db="UniProtKB">
        <authorList>
            <consortium name="RefSeq"/>
        </authorList>
    </citation>
    <scope>IDENTIFICATION</scope>
</reference>
<dbReference type="KEGG" id="sind:105176358"/>
<dbReference type="RefSeq" id="XP_011097431.1">
    <property type="nucleotide sequence ID" value="XM_011099129.2"/>
</dbReference>
<organism evidence="3 6">
    <name type="scientific">Sesamum indicum</name>
    <name type="common">Oriental sesame</name>
    <name type="synonym">Sesamum orientale</name>
    <dbReference type="NCBI Taxonomy" id="4182"/>
    <lineage>
        <taxon>Eukaryota</taxon>
        <taxon>Viridiplantae</taxon>
        <taxon>Streptophyta</taxon>
        <taxon>Embryophyta</taxon>
        <taxon>Tracheophyta</taxon>
        <taxon>Spermatophyta</taxon>
        <taxon>Magnoliopsida</taxon>
        <taxon>eudicotyledons</taxon>
        <taxon>Gunneridae</taxon>
        <taxon>Pentapetalae</taxon>
        <taxon>asterids</taxon>
        <taxon>lamiids</taxon>
        <taxon>Lamiales</taxon>
        <taxon>Pedaliaceae</taxon>
        <taxon>Sesamum</taxon>
    </lineage>
</organism>
<dbReference type="CDD" id="cd05162">
    <property type="entry name" value="PWWP"/>
    <property type="match status" value="1"/>
</dbReference>
<dbReference type="SUPFAM" id="SSF63748">
    <property type="entry name" value="Tudor/PWWP/MBT"/>
    <property type="match status" value="1"/>
</dbReference>
<feature type="region of interest" description="Disordered" evidence="1">
    <location>
        <begin position="385"/>
        <end position="612"/>
    </location>
</feature>
<dbReference type="OrthoDB" id="62853at2759"/>
<dbReference type="InterPro" id="IPR000313">
    <property type="entry name" value="PWWP_dom"/>
</dbReference>
<dbReference type="SMART" id="SM00293">
    <property type="entry name" value="PWWP"/>
    <property type="match status" value="1"/>
</dbReference>
<feature type="compositionally biased region" description="Polar residues" evidence="1">
    <location>
        <begin position="392"/>
        <end position="404"/>
    </location>
</feature>
<accession>A0A6I9UG58</accession>
<dbReference type="RefSeq" id="XP_011097433.1">
    <property type="nucleotide sequence ID" value="XM_011099131.2"/>
</dbReference>
<feature type="region of interest" description="Disordered" evidence="1">
    <location>
        <begin position="679"/>
        <end position="722"/>
    </location>
</feature>
<dbReference type="AlphaFoldDB" id="A0A6I9UG58"/>
<feature type="domain" description="PWWP" evidence="2">
    <location>
        <begin position="170"/>
        <end position="231"/>
    </location>
</feature>
<evidence type="ECO:0000313" key="6">
    <source>
        <dbReference type="RefSeq" id="XP_011097434.1"/>
    </source>
</evidence>
<dbReference type="RefSeq" id="XP_011097434.1">
    <property type="nucleotide sequence ID" value="XM_011099132.2"/>
</dbReference>
<dbReference type="GeneID" id="105176358"/>
<gene>
    <name evidence="4 5 6" type="primary">LOC105176358</name>
</gene>
<keyword evidence="3" id="KW-1185">Reference proteome</keyword>
<protein>
    <submittedName>
        <fullName evidence="4 5">Uncharacterized protein LOC105176358</fullName>
    </submittedName>
</protein>
<evidence type="ECO:0000313" key="5">
    <source>
        <dbReference type="RefSeq" id="XP_011097433.1"/>
    </source>
</evidence>
<name>A0A6I9UG58_SESIN</name>
<evidence type="ECO:0000259" key="2">
    <source>
        <dbReference type="PROSITE" id="PS50812"/>
    </source>
</evidence>
<evidence type="ECO:0000313" key="4">
    <source>
        <dbReference type="RefSeq" id="XP_011097431.1"/>
    </source>
</evidence>
<evidence type="ECO:0000313" key="3">
    <source>
        <dbReference type="Proteomes" id="UP000504604"/>
    </source>
</evidence>
<feature type="compositionally biased region" description="Basic and acidic residues" evidence="1">
    <location>
        <begin position="422"/>
        <end position="446"/>
    </location>
</feature>
<dbReference type="PANTHER" id="PTHR10688">
    <property type="entry name" value="PWWP DOMAIN-CONTAINING PROTEIN"/>
    <property type="match status" value="1"/>
</dbReference>
<evidence type="ECO:0000256" key="1">
    <source>
        <dbReference type="SAM" id="MobiDB-lite"/>
    </source>
</evidence>
<dbReference type="InterPro" id="IPR052657">
    <property type="entry name" value="PDP_family_Arabidopsis"/>
</dbReference>
<dbReference type="Pfam" id="PF00855">
    <property type="entry name" value="PWWP"/>
    <property type="match status" value="1"/>
</dbReference>
<dbReference type="PANTHER" id="PTHR10688:SF3">
    <property type="entry name" value="PWWP DOMAIN-CONTAINING PROTEIN 6"/>
    <property type="match status" value="1"/>
</dbReference>